<dbReference type="OrthoDB" id="105697at2157"/>
<proteinExistence type="inferred from homology"/>
<reference evidence="3 4" key="1">
    <citation type="submission" date="2017-11" db="EMBL/GenBank/DDBJ databases">
        <title>Isolation and Characterization of Methanofollis Species from Methane Seep Offshore SW Taiwan.</title>
        <authorList>
            <person name="Teng N.-H."/>
            <person name="Lai M.-C."/>
            <person name="Chen S.-C."/>
        </authorList>
    </citation>
    <scope>NUCLEOTIDE SEQUENCE [LARGE SCALE GENOMIC DNA]</scope>
    <source>
        <strain evidence="3 4">FWC-SCC2</strain>
    </source>
</reference>
<dbReference type="InterPro" id="IPR006016">
    <property type="entry name" value="UspA"/>
</dbReference>
<dbReference type="SUPFAM" id="SSF52402">
    <property type="entry name" value="Adenine nucleotide alpha hydrolases-like"/>
    <property type="match status" value="1"/>
</dbReference>
<name>A0A483CUN2_9EURY</name>
<organism evidence="3 4">
    <name type="scientific">Methanofollis fontis</name>
    <dbReference type="NCBI Taxonomy" id="2052832"/>
    <lineage>
        <taxon>Archaea</taxon>
        <taxon>Methanobacteriati</taxon>
        <taxon>Methanobacteriota</taxon>
        <taxon>Stenosarchaea group</taxon>
        <taxon>Methanomicrobia</taxon>
        <taxon>Methanomicrobiales</taxon>
        <taxon>Methanomicrobiaceae</taxon>
        <taxon>Methanofollis</taxon>
    </lineage>
</organism>
<dbReference type="Pfam" id="PF00582">
    <property type="entry name" value="Usp"/>
    <property type="match status" value="1"/>
</dbReference>
<dbReference type="EMBL" id="PGCL01000002">
    <property type="protein sequence ID" value="TAJ45034.1"/>
    <property type="molecule type" value="Genomic_DNA"/>
</dbReference>
<dbReference type="PANTHER" id="PTHR46268">
    <property type="entry name" value="STRESS RESPONSE PROTEIN NHAX"/>
    <property type="match status" value="1"/>
</dbReference>
<evidence type="ECO:0000259" key="2">
    <source>
        <dbReference type="Pfam" id="PF00582"/>
    </source>
</evidence>
<protein>
    <submittedName>
        <fullName evidence="3">Universal stress protein</fullName>
    </submittedName>
</protein>
<dbReference type="CDD" id="cd00293">
    <property type="entry name" value="USP-like"/>
    <property type="match status" value="1"/>
</dbReference>
<dbReference type="InterPro" id="IPR014729">
    <property type="entry name" value="Rossmann-like_a/b/a_fold"/>
</dbReference>
<dbReference type="PANTHER" id="PTHR46268:SF6">
    <property type="entry name" value="UNIVERSAL STRESS PROTEIN UP12"/>
    <property type="match status" value="1"/>
</dbReference>
<dbReference type="Gene3D" id="3.40.50.620">
    <property type="entry name" value="HUPs"/>
    <property type="match status" value="1"/>
</dbReference>
<keyword evidence="4" id="KW-1185">Reference proteome</keyword>
<dbReference type="Proteomes" id="UP000292580">
    <property type="component" value="Unassembled WGS sequence"/>
</dbReference>
<dbReference type="InterPro" id="IPR006015">
    <property type="entry name" value="Universal_stress_UspA"/>
</dbReference>
<dbReference type="AlphaFoldDB" id="A0A483CUN2"/>
<feature type="domain" description="UspA" evidence="2">
    <location>
        <begin position="1"/>
        <end position="141"/>
    </location>
</feature>
<accession>A0A483CUN2</accession>
<sequence length="141" mass="15258">MYERIILATDGSENAQRATESTIGLVKELKSASVTIVHILLSAPSESEIVRAKFDLHHLLEEEARRTIQTTIQRFEEEGIPYSLVVALGDPASEIIRYAEKEGAGLIVIGSRGLTALKGALIGSVSQKVAQSAECPVMIVR</sequence>
<comment type="caution">
    <text evidence="3">The sequence shown here is derived from an EMBL/GenBank/DDBJ whole genome shotgun (WGS) entry which is preliminary data.</text>
</comment>
<gene>
    <name evidence="3" type="ORF">CUJ86_05465</name>
</gene>
<evidence type="ECO:0000313" key="3">
    <source>
        <dbReference type="EMBL" id="TAJ45034.1"/>
    </source>
</evidence>
<dbReference type="PRINTS" id="PR01438">
    <property type="entry name" value="UNVRSLSTRESS"/>
</dbReference>
<evidence type="ECO:0000256" key="1">
    <source>
        <dbReference type="ARBA" id="ARBA00008791"/>
    </source>
</evidence>
<comment type="similarity">
    <text evidence="1">Belongs to the universal stress protein A family.</text>
</comment>
<evidence type="ECO:0000313" key="4">
    <source>
        <dbReference type="Proteomes" id="UP000292580"/>
    </source>
</evidence>
<dbReference type="RefSeq" id="WP_130646547.1">
    <property type="nucleotide sequence ID" value="NZ_PGCL01000002.1"/>
</dbReference>